<evidence type="ECO:0000256" key="3">
    <source>
        <dbReference type="ARBA" id="ARBA00022989"/>
    </source>
</evidence>
<keyword evidence="2" id="KW-0812">Transmembrane</keyword>
<evidence type="ECO:0000256" key="2">
    <source>
        <dbReference type="ARBA" id="ARBA00022692"/>
    </source>
</evidence>
<sequence>MSSLAFCRLHQKLAGAQNMCETCSGSLAETEKASNDDSTDEPTMDATRICSCCAQHYTQHGPTIFSPKITELEHDEAVCSPKICTDYSTPCQVVKSLEPRDIYHQSDHSSHERYSVLQMTSDSEDDVPCADDDKNSHLHETNMEDLQEDATVERLAVSSTEVVKPSEMNVLREPNAHESHDISSYHVADDQTVSIIDEGQMEAKDVSLGKQACQHDPLVVTDESGLTDFSVPKVPLASSVESPQNLGESEVCHEMKQSTIDPYALQSTILEHTAVSGDKNTKDDLEGHMSEITAAPSGDFHQKIALTSDLGSFGDVHISQVSSSSEAVDEVEDYAKKDKQVCDMETHELTLEDPSNTSSSDPIAKGFVEEAHISPHDIRQRGEVSQGLDVIEEHPQTSETIGERRPSLSTQISMNEAYKLAIGGKGSLPSPTLTDVILGKDSTSSVNEELRLLLSQLSASRGLEAPWIDSGPSPRAYGRGDDLILQNITNRISIERNASGLESLDGSIVSEMEGESAIERLRRQVDLDRKSIHLLCKELEEERNASAIAASQALAMITRLQDEKAAMQMEALHYQRMMEEQAEYDGDALAKANELLTQREQQIEELEAELENYRIQSADGPSEMQPIKISSKEENTTKILLDESNIEVPAITTLSGTDSLESFEDERTYIANCLRKLEQKLHSYSNNSTTIHLSDSDVKEDYLSNKMPVVYGELQCQESSRETQEPILLAKEDQSSTISGETDLSTLQEEISNLNKRLKTLEGDRNFIEHSINSLRNGKEGVMFIREIASNLRELRAIAVDSK</sequence>
<evidence type="ECO:0000259" key="7">
    <source>
        <dbReference type="PROSITE" id="PS51775"/>
    </source>
</evidence>
<keyword evidence="9" id="KW-1185">Reference proteome</keyword>
<evidence type="ECO:0000256" key="1">
    <source>
        <dbReference type="ARBA" id="ARBA00004167"/>
    </source>
</evidence>
<protein>
    <recommendedName>
        <fullName evidence="7">GTD-binding domain-containing protein</fullName>
    </recommendedName>
</protein>
<dbReference type="GO" id="GO:0016020">
    <property type="term" value="C:membrane"/>
    <property type="evidence" value="ECO:0007669"/>
    <property type="project" value="UniProtKB-SubCell"/>
</dbReference>
<keyword evidence="3" id="KW-1133">Transmembrane helix</keyword>
<dbReference type="EMBL" id="JAAALK010000288">
    <property type="protein sequence ID" value="KAG8055218.1"/>
    <property type="molecule type" value="Genomic_DNA"/>
</dbReference>
<dbReference type="Pfam" id="PF04576">
    <property type="entry name" value="Zein-binding"/>
    <property type="match status" value="1"/>
</dbReference>
<dbReference type="Proteomes" id="UP000729402">
    <property type="component" value="Unassembled WGS sequence"/>
</dbReference>
<keyword evidence="4" id="KW-0472">Membrane</keyword>
<dbReference type="InterPro" id="IPR007656">
    <property type="entry name" value="GTD-bd"/>
</dbReference>
<dbReference type="InterPro" id="IPR039306">
    <property type="entry name" value="MYOB"/>
</dbReference>
<dbReference type="PROSITE" id="PS51775">
    <property type="entry name" value="GTD_BINDING"/>
    <property type="match status" value="1"/>
</dbReference>
<reference evidence="8" key="1">
    <citation type="journal article" date="2021" name="bioRxiv">
        <title>Whole Genome Assembly and Annotation of Northern Wild Rice, Zizania palustris L., Supports a Whole Genome Duplication in the Zizania Genus.</title>
        <authorList>
            <person name="Haas M."/>
            <person name="Kono T."/>
            <person name="Macchietto M."/>
            <person name="Millas R."/>
            <person name="McGilp L."/>
            <person name="Shao M."/>
            <person name="Duquette J."/>
            <person name="Hirsch C.N."/>
            <person name="Kimball J."/>
        </authorList>
    </citation>
    <scope>NUCLEOTIDE SEQUENCE</scope>
    <source>
        <tissue evidence="8">Fresh leaf tissue</tissue>
    </source>
</reference>
<evidence type="ECO:0000256" key="6">
    <source>
        <dbReference type="SAM" id="MobiDB-lite"/>
    </source>
</evidence>
<accession>A0A8J5VPK1</accession>
<dbReference type="AlphaFoldDB" id="A0A8J5VPK1"/>
<evidence type="ECO:0000313" key="9">
    <source>
        <dbReference type="Proteomes" id="UP000729402"/>
    </source>
</evidence>
<feature type="coiled-coil region" evidence="5">
    <location>
        <begin position="744"/>
        <end position="771"/>
    </location>
</feature>
<gene>
    <name evidence="8" type="ORF">GUJ93_ZPchr0001g33145</name>
</gene>
<comment type="caution">
    <text evidence="8">The sequence shown here is derived from an EMBL/GenBank/DDBJ whole genome shotgun (WGS) entry which is preliminary data.</text>
</comment>
<dbReference type="PANTHER" id="PTHR31448">
    <property type="entry name" value="MYOSIN-BINDING PROTEIN 2"/>
    <property type="match status" value="1"/>
</dbReference>
<proteinExistence type="predicted"/>
<reference evidence="8" key="2">
    <citation type="submission" date="2021-02" db="EMBL/GenBank/DDBJ databases">
        <authorList>
            <person name="Kimball J.A."/>
            <person name="Haas M.W."/>
            <person name="Macchietto M."/>
            <person name="Kono T."/>
            <person name="Duquette J."/>
            <person name="Shao M."/>
        </authorList>
    </citation>
    <scope>NUCLEOTIDE SEQUENCE</scope>
    <source>
        <tissue evidence="8">Fresh leaf tissue</tissue>
    </source>
</reference>
<evidence type="ECO:0000256" key="5">
    <source>
        <dbReference type="SAM" id="Coils"/>
    </source>
</evidence>
<feature type="region of interest" description="Disordered" evidence="6">
    <location>
        <begin position="118"/>
        <end position="137"/>
    </location>
</feature>
<keyword evidence="5" id="KW-0175">Coiled coil</keyword>
<organism evidence="8 9">
    <name type="scientific">Zizania palustris</name>
    <name type="common">Northern wild rice</name>
    <dbReference type="NCBI Taxonomy" id="103762"/>
    <lineage>
        <taxon>Eukaryota</taxon>
        <taxon>Viridiplantae</taxon>
        <taxon>Streptophyta</taxon>
        <taxon>Embryophyta</taxon>
        <taxon>Tracheophyta</taxon>
        <taxon>Spermatophyta</taxon>
        <taxon>Magnoliopsida</taxon>
        <taxon>Liliopsida</taxon>
        <taxon>Poales</taxon>
        <taxon>Poaceae</taxon>
        <taxon>BOP clade</taxon>
        <taxon>Oryzoideae</taxon>
        <taxon>Oryzeae</taxon>
        <taxon>Zizaniinae</taxon>
        <taxon>Zizania</taxon>
    </lineage>
</organism>
<dbReference type="GO" id="GO:0080115">
    <property type="term" value="F:myosin XI tail binding"/>
    <property type="evidence" value="ECO:0007669"/>
    <property type="project" value="UniProtKB-ARBA"/>
</dbReference>
<evidence type="ECO:0000256" key="4">
    <source>
        <dbReference type="ARBA" id="ARBA00023136"/>
    </source>
</evidence>
<feature type="coiled-coil region" evidence="5">
    <location>
        <begin position="550"/>
        <end position="616"/>
    </location>
</feature>
<evidence type="ECO:0000313" key="8">
    <source>
        <dbReference type="EMBL" id="KAG8055218.1"/>
    </source>
</evidence>
<feature type="domain" description="GTD-binding" evidence="7">
    <location>
        <begin position="516"/>
        <end position="614"/>
    </location>
</feature>
<dbReference type="OrthoDB" id="1047602at2759"/>
<name>A0A8J5VPK1_ZIZPA</name>
<comment type="subcellular location">
    <subcellularLocation>
        <location evidence="1">Membrane</location>
        <topology evidence="1">Single-pass membrane protein</topology>
    </subcellularLocation>
</comment>
<dbReference type="PANTHER" id="PTHR31448:SF32">
    <property type="entry name" value="MYOSIN-BINDING PROTEIN 1"/>
    <property type="match status" value="1"/>
</dbReference>